<keyword evidence="3" id="KW-1185">Reference proteome</keyword>
<feature type="chain" id="PRO_5033041376" description="Secreted protein" evidence="1">
    <location>
        <begin position="22"/>
        <end position="109"/>
    </location>
</feature>
<comment type="caution">
    <text evidence="2">The sequence shown here is derived from an EMBL/GenBank/DDBJ whole genome shotgun (WGS) entry which is preliminary data.</text>
</comment>
<dbReference type="EMBL" id="JACHXI010000010">
    <property type="protein sequence ID" value="MBB3103928.1"/>
    <property type="molecule type" value="Genomic_DNA"/>
</dbReference>
<proteinExistence type="predicted"/>
<evidence type="ECO:0008006" key="4">
    <source>
        <dbReference type="Google" id="ProtNLM"/>
    </source>
</evidence>
<keyword evidence="1" id="KW-0732">Signal</keyword>
<gene>
    <name evidence="2" type="ORF">FHR87_002338</name>
</gene>
<evidence type="ECO:0000256" key="1">
    <source>
        <dbReference type="SAM" id="SignalP"/>
    </source>
</evidence>
<name>A0A839T4B4_AZOMA</name>
<evidence type="ECO:0000313" key="2">
    <source>
        <dbReference type="EMBL" id="MBB3103928.1"/>
    </source>
</evidence>
<dbReference type="AlphaFoldDB" id="A0A839T4B4"/>
<feature type="signal peptide" evidence="1">
    <location>
        <begin position="1"/>
        <end position="21"/>
    </location>
</feature>
<protein>
    <recommendedName>
        <fullName evidence="4">Secreted protein</fullName>
    </recommendedName>
</protein>
<reference evidence="2 3" key="1">
    <citation type="submission" date="2020-08" db="EMBL/GenBank/DDBJ databases">
        <title>Genomic Encyclopedia of Type Strains, Phase III (KMG-III): the genomes of soil and plant-associated and newly described type strains.</title>
        <authorList>
            <person name="Whitman W."/>
        </authorList>
    </citation>
    <scope>NUCLEOTIDE SEQUENCE [LARGE SCALE GENOMIC DNA]</scope>
    <source>
        <strain evidence="2 3">CECT 4462</strain>
    </source>
</reference>
<dbReference type="RefSeq" id="WP_183166838.1">
    <property type="nucleotide sequence ID" value="NZ_JACHXI010000010.1"/>
</dbReference>
<sequence>MRITRFIASTLLTCATLSAYAADSGSLQSKCQEQKASQQQNIDKVGLLGQLLENKNIQNGAAQANDTCNRVASQQATSTADANQQATKVTNAVDSVQAASNALGSLFGK</sequence>
<organism evidence="2 3">
    <name type="scientific">Azomonas macrocytogenes</name>
    <name type="common">Azotobacter macrocytogenes</name>
    <dbReference type="NCBI Taxonomy" id="69962"/>
    <lineage>
        <taxon>Bacteria</taxon>
        <taxon>Pseudomonadati</taxon>
        <taxon>Pseudomonadota</taxon>
        <taxon>Gammaproteobacteria</taxon>
        <taxon>Pseudomonadales</taxon>
        <taxon>Pseudomonadaceae</taxon>
        <taxon>Azomonas</taxon>
    </lineage>
</organism>
<dbReference type="Proteomes" id="UP000549250">
    <property type="component" value="Unassembled WGS sequence"/>
</dbReference>
<evidence type="ECO:0000313" key="3">
    <source>
        <dbReference type="Proteomes" id="UP000549250"/>
    </source>
</evidence>
<accession>A0A839T4B4</accession>